<feature type="domain" description="Ubiquitin-like" evidence="1">
    <location>
        <begin position="89"/>
        <end position="155"/>
    </location>
</feature>
<gene>
    <name evidence="2" type="ORF">EVOR1521_LOCUS6568</name>
</gene>
<dbReference type="Gene3D" id="3.10.20.90">
    <property type="entry name" value="Phosphatidylinositol 3-kinase Catalytic Subunit, Chain A, domain 1"/>
    <property type="match status" value="1"/>
</dbReference>
<dbReference type="PROSITE" id="PS50053">
    <property type="entry name" value="UBIQUITIN_2"/>
    <property type="match status" value="1"/>
</dbReference>
<dbReference type="Proteomes" id="UP001178507">
    <property type="component" value="Unassembled WGS sequence"/>
</dbReference>
<evidence type="ECO:0000259" key="1">
    <source>
        <dbReference type="PROSITE" id="PS50053"/>
    </source>
</evidence>
<dbReference type="Pfam" id="PF00240">
    <property type="entry name" value="ubiquitin"/>
    <property type="match status" value="1"/>
</dbReference>
<protein>
    <recommendedName>
        <fullName evidence="1">Ubiquitin-like domain-containing protein</fullName>
    </recommendedName>
</protein>
<sequence>MPFSGTEQFVVDVVFLAGGTMQLTASDADEVKDLTSRLGLGCSARLLFCGSELPHGRSLKSLGVGPTREGSPCIYCLEADGRSETGKSHMLTIVNLSGGHIHLPARERDTISGLKQALAEHFSGALRLLFRGEELQDALTLGHYGISTGKTIYLLEATGPAVADEPEEETLGPQVERRIDGLWYPAQVLKAYSAEDGGQILDIRYLDDGNVERGVEMSECRISQAN</sequence>
<dbReference type="SMART" id="SM00213">
    <property type="entry name" value="UBQ"/>
    <property type="match status" value="1"/>
</dbReference>
<name>A0AA36HYU6_9DINO</name>
<accession>A0AA36HYU6</accession>
<comment type="caution">
    <text evidence="2">The sequence shown here is derived from an EMBL/GenBank/DDBJ whole genome shotgun (WGS) entry which is preliminary data.</text>
</comment>
<dbReference type="AlphaFoldDB" id="A0AA36HYU6"/>
<dbReference type="SUPFAM" id="SSF54236">
    <property type="entry name" value="Ubiquitin-like"/>
    <property type="match status" value="1"/>
</dbReference>
<dbReference type="CDD" id="cd17039">
    <property type="entry name" value="Ubl_ubiquitin_like"/>
    <property type="match status" value="1"/>
</dbReference>
<proteinExistence type="predicted"/>
<dbReference type="EMBL" id="CAUJNA010000496">
    <property type="protein sequence ID" value="CAJ1377873.1"/>
    <property type="molecule type" value="Genomic_DNA"/>
</dbReference>
<organism evidence="2 3">
    <name type="scientific">Effrenium voratum</name>
    <dbReference type="NCBI Taxonomy" id="2562239"/>
    <lineage>
        <taxon>Eukaryota</taxon>
        <taxon>Sar</taxon>
        <taxon>Alveolata</taxon>
        <taxon>Dinophyceae</taxon>
        <taxon>Suessiales</taxon>
        <taxon>Symbiodiniaceae</taxon>
        <taxon>Effrenium</taxon>
    </lineage>
</organism>
<evidence type="ECO:0000313" key="2">
    <source>
        <dbReference type="EMBL" id="CAJ1377873.1"/>
    </source>
</evidence>
<dbReference type="InterPro" id="IPR000626">
    <property type="entry name" value="Ubiquitin-like_dom"/>
</dbReference>
<evidence type="ECO:0000313" key="3">
    <source>
        <dbReference type="Proteomes" id="UP001178507"/>
    </source>
</evidence>
<dbReference type="InterPro" id="IPR029071">
    <property type="entry name" value="Ubiquitin-like_domsf"/>
</dbReference>
<reference evidence="2" key="1">
    <citation type="submission" date="2023-08" db="EMBL/GenBank/DDBJ databases">
        <authorList>
            <person name="Chen Y."/>
            <person name="Shah S."/>
            <person name="Dougan E. K."/>
            <person name="Thang M."/>
            <person name="Chan C."/>
        </authorList>
    </citation>
    <scope>NUCLEOTIDE SEQUENCE</scope>
</reference>
<keyword evidence="3" id="KW-1185">Reference proteome</keyword>